<reference evidence="9 10" key="1">
    <citation type="submission" date="2016-01" db="EMBL/GenBank/DDBJ databases">
        <title>Streptomyces amritsarensis strain MTCC 11845 genome sequencing and assembly.</title>
        <authorList>
            <person name="Sharma D."/>
            <person name="Nair G.R."/>
            <person name="Kaur G."/>
            <person name="Manhas R.K."/>
            <person name="Mayilraj S."/>
        </authorList>
    </citation>
    <scope>NUCLEOTIDE SEQUENCE [LARGE SCALE GENOMIC DNA]</scope>
    <source>
        <strain evidence="9 10">MTCC 11845</strain>
    </source>
</reference>
<dbReference type="PROSITE" id="PS00498">
    <property type="entry name" value="TYROSINASE_2"/>
    <property type="match status" value="1"/>
</dbReference>
<dbReference type="PRINTS" id="PR00092">
    <property type="entry name" value="TYROSINASE"/>
</dbReference>
<dbReference type="Proteomes" id="UP000187151">
    <property type="component" value="Unassembled WGS sequence"/>
</dbReference>
<feature type="domain" description="Tyrosinase copper-binding" evidence="8">
    <location>
        <begin position="210"/>
        <end position="221"/>
    </location>
</feature>
<dbReference type="PANTHER" id="PTHR11474:SF76">
    <property type="entry name" value="SHKT DOMAIN-CONTAINING PROTEIN"/>
    <property type="match status" value="1"/>
</dbReference>
<gene>
    <name evidence="9" type="ORF">AVW11_02180</name>
</gene>
<evidence type="ECO:0000313" key="10">
    <source>
        <dbReference type="Proteomes" id="UP000187151"/>
    </source>
</evidence>
<evidence type="ECO:0000259" key="8">
    <source>
        <dbReference type="PROSITE" id="PS00498"/>
    </source>
</evidence>
<evidence type="ECO:0000256" key="4">
    <source>
        <dbReference type="ARBA" id="ARBA00023002"/>
    </source>
</evidence>
<dbReference type="Pfam" id="PF00264">
    <property type="entry name" value="Tyrosinase"/>
    <property type="match status" value="1"/>
</dbReference>
<evidence type="ECO:0000259" key="7">
    <source>
        <dbReference type="PROSITE" id="PS00497"/>
    </source>
</evidence>
<dbReference type="Pfam" id="PF12142">
    <property type="entry name" value="PPO1_DWL"/>
    <property type="match status" value="1"/>
</dbReference>
<comment type="caution">
    <text evidence="9">The sequence shown here is derived from an EMBL/GenBank/DDBJ whole genome shotgun (WGS) entry which is preliminary data.</text>
</comment>
<sequence length="480" mass="52823">MGSPQQVAHVRRNVWTLPAGDLTLAHYAAAVAEMKARDPDDPTGWTYQAAVHGTATTPPRPLWNGCKHGSWYFLAWHRMYLWYFERIVRATVVRLGGPADWALPFWDYDADREQARIPPAFRDEDGGANPLFAERANLVNEGEPLPFEITSPAYAMGRTRFVGEAEFGGGITPNGSTFWNRKGALEDTPHNAVHSHIGRWMGRTTTAALDPVFWLHHANIDRLWFLWSSRTGNSDPDDPRWITQEYKFFDADGSQQSLAASDVLDIAGQLGYTYESPVPISPPVPLPPSATEFPVPEMTNGPSASGPTPPRRREMAGSSEQPLRLVGRAESIAVPIDRRTTGPLGEALGVDEPDADRHVYLNVEDIEGDTNPDKVYGIYVNLPEGASREQAEGHRVGNLSFFGIERAQDPRGDEHPHGLRVSVEITPLVRRLRAQDAWDEDRLSVTFRPLGAAAAAAAEAGAAAVEDPPVEIGRVSLSYT</sequence>
<feature type="region of interest" description="Disordered" evidence="6">
    <location>
        <begin position="283"/>
        <end position="323"/>
    </location>
</feature>
<proteinExistence type="inferred from homology"/>
<evidence type="ECO:0000256" key="1">
    <source>
        <dbReference type="ARBA" id="ARBA00001973"/>
    </source>
</evidence>
<dbReference type="InterPro" id="IPR002227">
    <property type="entry name" value="Tyrosinase_Cu-bd"/>
</dbReference>
<protein>
    <recommendedName>
        <fullName evidence="7 8">Tyrosinase copper-binding domain-containing protein</fullName>
    </recommendedName>
</protein>
<keyword evidence="3" id="KW-0479">Metal-binding</keyword>
<organism evidence="9 10">
    <name type="scientific">Streptomyces amritsarensis</name>
    <dbReference type="NCBI Taxonomy" id="681158"/>
    <lineage>
        <taxon>Bacteria</taxon>
        <taxon>Bacillati</taxon>
        <taxon>Actinomycetota</taxon>
        <taxon>Actinomycetes</taxon>
        <taxon>Kitasatosporales</taxon>
        <taxon>Streptomycetaceae</taxon>
        <taxon>Streptomyces</taxon>
    </lineage>
</organism>
<comment type="similarity">
    <text evidence="2">Belongs to the tyrosinase family.</text>
</comment>
<evidence type="ECO:0000256" key="5">
    <source>
        <dbReference type="ARBA" id="ARBA00023008"/>
    </source>
</evidence>
<evidence type="ECO:0000256" key="2">
    <source>
        <dbReference type="ARBA" id="ARBA00009928"/>
    </source>
</evidence>
<feature type="domain" description="Tyrosinase copper-binding" evidence="7">
    <location>
        <begin position="68"/>
        <end position="85"/>
    </location>
</feature>
<comment type="cofactor">
    <cofactor evidence="1">
        <name>Cu(2+)</name>
        <dbReference type="ChEBI" id="CHEBI:29036"/>
    </cofactor>
</comment>
<dbReference type="Gene3D" id="1.10.1280.10">
    <property type="entry name" value="Di-copper center containing domain from catechol oxidase"/>
    <property type="match status" value="1"/>
</dbReference>
<dbReference type="EMBL" id="MQUR01000003">
    <property type="protein sequence ID" value="OLZ73181.1"/>
    <property type="molecule type" value="Genomic_DNA"/>
</dbReference>
<dbReference type="PROSITE" id="PS00497">
    <property type="entry name" value="TYROSINASE_1"/>
    <property type="match status" value="1"/>
</dbReference>
<dbReference type="InterPro" id="IPR050316">
    <property type="entry name" value="Tyrosinase/Hemocyanin"/>
</dbReference>
<keyword evidence="5" id="KW-0186">Copper</keyword>
<evidence type="ECO:0000256" key="6">
    <source>
        <dbReference type="SAM" id="MobiDB-lite"/>
    </source>
</evidence>
<dbReference type="SUPFAM" id="SSF48056">
    <property type="entry name" value="Di-copper centre-containing domain"/>
    <property type="match status" value="1"/>
</dbReference>
<dbReference type="InterPro" id="IPR008922">
    <property type="entry name" value="Di-copper_centre_dom_sf"/>
</dbReference>
<accession>A0ABX3GCF7</accession>
<name>A0ABX3GCF7_9ACTN</name>
<dbReference type="InterPro" id="IPR057190">
    <property type="entry name" value="DUF7868"/>
</dbReference>
<evidence type="ECO:0000313" key="9">
    <source>
        <dbReference type="EMBL" id="OLZ73181.1"/>
    </source>
</evidence>
<keyword evidence="10" id="KW-1185">Reference proteome</keyword>
<dbReference type="Pfam" id="PF25271">
    <property type="entry name" value="DUF7868"/>
    <property type="match status" value="1"/>
</dbReference>
<dbReference type="RefSeq" id="WP_060177238.1">
    <property type="nucleotide sequence ID" value="NZ_MQUR01000003.1"/>
</dbReference>
<dbReference type="InterPro" id="IPR022739">
    <property type="entry name" value="Polyphenol_oxidase_cen"/>
</dbReference>
<dbReference type="PANTHER" id="PTHR11474">
    <property type="entry name" value="TYROSINASE FAMILY MEMBER"/>
    <property type="match status" value="1"/>
</dbReference>
<evidence type="ECO:0000256" key="3">
    <source>
        <dbReference type="ARBA" id="ARBA00022723"/>
    </source>
</evidence>
<keyword evidence="4" id="KW-0560">Oxidoreductase</keyword>